<protein>
    <submittedName>
        <fullName evidence="1">Uncharacterized protein</fullName>
    </submittedName>
</protein>
<organism evidence="1 2">
    <name type="scientific">Streblomastix strix</name>
    <dbReference type="NCBI Taxonomy" id="222440"/>
    <lineage>
        <taxon>Eukaryota</taxon>
        <taxon>Metamonada</taxon>
        <taxon>Preaxostyla</taxon>
        <taxon>Oxymonadida</taxon>
        <taxon>Streblomastigidae</taxon>
        <taxon>Streblomastix</taxon>
    </lineage>
</organism>
<accession>A0A5J4WSA8</accession>
<name>A0A5J4WSA8_9EUKA</name>
<evidence type="ECO:0000313" key="2">
    <source>
        <dbReference type="Proteomes" id="UP000324800"/>
    </source>
</evidence>
<comment type="caution">
    <text evidence="1">The sequence shown here is derived from an EMBL/GenBank/DDBJ whole genome shotgun (WGS) entry which is preliminary data.</text>
</comment>
<reference evidence="1 2" key="1">
    <citation type="submission" date="2019-03" db="EMBL/GenBank/DDBJ databases">
        <title>Single cell metagenomics reveals metabolic interactions within the superorganism composed of flagellate Streblomastix strix and complex community of Bacteroidetes bacteria on its surface.</title>
        <authorList>
            <person name="Treitli S.C."/>
            <person name="Kolisko M."/>
            <person name="Husnik F."/>
            <person name="Keeling P."/>
            <person name="Hampl V."/>
        </authorList>
    </citation>
    <scope>NUCLEOTIDE SEQUENCE [LARGE SCALE GENOMIC DNA]</scope>
    <source>
        <strain evidence="1">ST1C</strain>
    </source>
</reference>
<dbReference type="AlphaFoldDB" id="A0A5J4WSA8"/>
<proteinExistence type="predicted"/>
<sequence length="146" mass="16776">MEALLGGLVTSKPNRASGFRTAQAVQCGLHLYWNTHNLGQYTLRKMPRRQILQTMTLLKCRVITQTFNVERQKFYLLAEDCLDKSLQRGRKQNASTTVEVRVYRVEALNSVTKASDDLNFVIHAFLIYGPLYGYQIAAFRRMEVSN</sequence>
<dbReference type="Proteomes" id="UP000324800">
    <property type="component" value="Unassembled WGS sequence"/>
</dbReference>
<gene>
    <name evidence="1" type="ORF">EZS28_006671</name>
</gene>
<evidence type="ECO:0000313" key="1">
    <source>
        <dbReference type="EMBL" id="KAA6397801.1"/>
    </source>
</evidence>
<dbReference type="EMBL" id="SNRW01001100">
    <property type="protein sequence ID" value="KAA6397801.1"/>
    <property type="molecule type" value="Genomic_DNA"/>
</dbReference>